<keyword evidence="2" id="KW-0573">Peptidoglycan synthesis</keyword>
<dbReference type="InterPro" id="IPR043702">
    <property type="entry name" value="Lipid_II_synth_GatD"/>
</dbReference>
<proteinExistence type="inferred from homology"/>
<keyword evidence="2" id="KW-0961">Cell wall biogenesis/degradation</keyword>
<dbReference type="GO" id="GO:0016740">
    <property type="term" value="F:transferase activity"/>
    <property type="evidence" value="ECO:0007669"/>
    <property type="project" value="UniProtKB-KW"/>
</dbReference>
<feature type="domain" description="CobB/CobQ-like glutamine amidotransferase" evidence="3">
    <location>
        <begin position="29"/>
        <end position="225"/>
    </location>
</feature>
<dbReference type="InterPro" id="IPR033949">
    <property type="entry name" value="CobQ_GATase1"/>
</dbReference>
<evidence type="ECO:0000313" key="4">
    <source>
        <dbReference type="EMBL" id="PSR20768.1"/>
    </source>
</evidence>
<dbReference type="PANTHER" id="PTHR21343">
    <property type="entry name" value="DETHIOBIOTIN SYNTHETASE"/>
    <property type="match status" value="1"/>
</dbReference>
<dbReference type="PROSITE" id="PS51274">
    <property type="entry name" value="GATASE_COBBQ"/>
    <property type="match status" value="1"/>
</dbReference>
<comment type="subunit">
    <text evidence="2">Forms a heterodimer with MurT.</text>
</comment>
<keyword evidence="4" id="KW-0808">Transferase</keyword>
<name>A0A2T2WEW8_9FIRM</name>
<dbReference type="EMBL" id="PXYV01000051">
    <property type="protein sequence ID" value="PSR20768.1"/>
    <property type="molecule type" value="Genomic_DNA"/>
</dbReference>
<dbReference type="InterPro" id="IPR029062">
    <property type="entry name" value="Class_I_gatase-like"/>
</dbReference>
<dbReference type="InterPro" id="IPR011698">
    <property type="entry name" value="GATase_3"/>
</dbReference>
<feature type="active site" evidence="2">
    <location>
        <position position="218"/>
    </location>
</feature>
<sequence>MRPIEATSTNYGTFRHKEIFTVGKERRLNILHLYPEQMNLYGDRGNVLALSQRARWREIPSAIVTREVGEPIDWDMVDLVFMGGGEDTHQSLIAADFVEMAPELVARLQDGMPMLAICGAFQLLGRSYQAADGRELPGIGFLDAYTKAGTKRAIGDVVVQTTLDIKPRTLVGFENHGGRTYLGAATQRLGVVQLGQGNNGVDQSEGAVQDHVIGTYLHGSLLPKNPHLADLLLSWALAYRGFDDLLEPLPSHEEMAAHQVVLARRRN</sequence>
<comment type="catalytic activity">
    <reaction evidence="2">
        <text>L-glutamine + H2O = L-glutamate + NH4(+)</text>
        <dbReference type="Rhea" id="RHEA:15889"/>
        <dbReference type="ChEBI" id="CHEBI:15377"/>
        <dbReference type="ChEBI" id="CHEBI:28938"/>
        <dbReference type="ChEBI" id="CHEBI:29985"/>
        <dbReference type="ChEBI" id="CHEBI:58359"/>
        <dbReference type="EC" id="3.5.1.2"/>
    </reaction>
</comment>
<dbReference type="GO" id="GO:0140282">
    <property type="term" value="F:carbon-nitrogen ligase activity on lipid II"/>
    <property type="evidence" value="ECO:0007669"/>
    <property type="project" value="UniProtKB-UniRule"/>
</dbReference>
<comment type="function">
    <text evidence="2">The lipid II isoglutaminyl synthase complex catalyzes the formation of alpha-D-isoglutamine in the cell wall lipid II stem peptide. The GatD subunit catalyzes the hydrolysis of glutamine to glutamate and ammonia. The resulting ammonia molecule is channeled to the active site of MurT.</text>
</comment>
<gene>
    <name evidence="2" type="primary">gatD</name>
    <name evidence="4" type="ORF">C7B45_13560</name>
</gene>
<keyword evidence="2" id="KW-0436">Ligase</keyword>
<dbReference type="HAMAP" id="MF_02213">
    <property type="entry name" value="Lipid_II_synth_GatD"/>
    <property type="match status" value="1"/>
</dbReference>
<dbReference type="SUPFAM" id="SSF52317">
    <property type="entry name" value="Class I glutamine amidotransferase-like"/>
    <property type="match status" value="1"/>
</dbReference>
<dbReference type="GO" id="GO:0004359">
    <property type="term" value="F:glutaminase activity"/>
    <property type="evidence" value="ECO:0007669"/>
    <property type="project" value="UniProtKB-UniRule"/>
</dbReference>
<dbReference type="CDD" id="cd01750">
    <property type="entry name" value="GATase1_CobQ"/>
    <property type="match status" value="1"/>
</dbReference>
<dbReference type="PANTHER" id="PTHR21343:SF9">
    <property type="entry name" value="LIPID II ISOGLUTAMINYL SYNTHASE (GLUTAMINE-HYDROLYZING) SUBUNIT GATD"/>
    <property type="match status" value="1"/>
</dbReference>
<evidence type="ECO:0000256" key="2">
    <source>
        <dbReference type="HAMAP-Rule" id="MF_02213"/>
    </source>
</evidence>
<comment type="pathway">
    <text evidence="2">Cell wall biogenesis; peptidoglycan biosynthesis.</text>
</comment>
<keyword evidence="2" id="KW-0378">Hydrolase</keyword>
<dbReference type="Gene3D" id="3.40.50.880">
    <property type="match status" value="1"/>
</dbReference>
<comment type="catalytic activity">
    <reaction evidence="2">
        <text>beta-D-GlcNAc-(1-&gt;4)-Mur2Ac(oyl-L-Ala-gamma-D-Glu-L-Lys-D-Ala-D-Ala)-di-trans,octa-cis-undecaprenyl diphosphate + L-glutamine + ATP + H2O = beta-D-GlcNAc-(1-&gt;4)-Mur2Ac(oyl-L-Ala-D-isoglutaminyl-L-Lys-D-Ala-D-Ala)-di-trans,octa-cis-undecaprenyl diphosphate + L-glutamate + ADP + phosphate + H(+)</text>
        <dbReference type="Rhea" id="RHEA:57928"/>
        <dbReference type="ChEBI" id="CHEBI:15377"/>
        <dbReference type="ChEBI" id="CHEBI:15378"/>
        <dbReference type="ChEBI" id="CHEBI:29985"/>
        <dbReference type="ChEBI" id="CHEBI:30616"/>
        <dbReference type="ChEBI" id="CHEBI:43474"/>
        <dbReference type="ChEBI" id="CHEBI:58359"/>
        <dbReference type="ChEBI" id="CHEBI:60033"/>
        <dbReference type="ChEBI" id="CHEBI:62233"/>
        <dbReference type="ChEBI" id="CHEBI:456216"/>
        <dbReference type="EC" id="6.3.5.13"/>
    </reaction>
</comment>
<organism evidence="4 5">
    <name type="scientific">Sulfobacillus acidophilus</name>
    <dbReference type="NCBI Taxonomy" id="53633"/>
    <lineage>
        <taxon>Bacteria</taxon>
        <taxon>Bacillati</taxon>
        <taxon>Bacillota</taxon>
        <taxon>Clostridia</taxon>
        <taxon>Eubacteriales</taxon>
        <taxon>Clostridiales Family XVII. Incertae Sedis</taxon>
        <taxon>Sulfobacillus</taxon>
    </lineage>
</organism>
<keyword evidence="2" id="KW-0133">Cell shape</keyword>
<keyword evidence="1 2" id="KW-0315">Glutamine amidotransferase</keyword>
<evidence type="ECO:0000256" key="1">
    <source>
        <dbReference type="ARBA" id="ARBA00022962"/>
    </source>
</evidence>
<dbReference type="GO" id="GO:0071555">
    <property type="term" value="P:cell wall organization"/>
    <property type="evidence" value="ECO:0007669"/>
    <property type="project" value="UniProtKB-KW"/>
</dbReference>
<accession>A0A2T2WEW8</accession>
<dbReference type="EC" id="6.3.5.13" evidence="2"/>
<comment type="similarity">
    <text evidence="2">Belongs to the CobB/CobQ family. GatD subfamily.</text>
</comment>
<protein>
    <recommendedName>
        <fullName evidence="2">Lipid II isoglutaminyl synthase (glutamine-hydrolyzing) subunit GatD</fullName>
        <ecNumber evidence="2">6.3.5.13</ecNumber>
    </recommendedName>
    <alternativeName>
        <fullName evidence="2">Lipid II isoglutaminyl synthase glutaminase subunit</fullName>
        <ecNumber evidence="2">3.5.1.2</ecNumber>
    </alternativeName>
</protein>
<dbReference type="GO" id="GO:0009252">
    <property type="term" value="P:peptidoglycan biosynthetic process"/>
    <property type="evidence" value="ECO:0007669"/>
    <property type="project" value="UniProtKB-UniRule"/>
</dbReference>
<feature type="binding site" evidence="2">
    <location>
        <position position="152"/>
    </location>
    <ligand>
        <name>substrate</name>
    </ligand>
</feature>
<feature type="active site" description="Nucleophile" evidence="2">
    <location>
        <position position="118"/>
    </location>
</feature>
<dbReference type="EC" id="3.5.1.2" evidence="2"/>
<comment type="caution">
    <text evidence="4">The sequence shown here is derived from an EMBL/GenBank/DDBJ whole genome shotgun (WGS) entry which is preliminary data.</text>
</comment>
<dbReference type="Proteomes" id="UP000241848">
    <property type="component" value="Unassembled WGS sequence"/>
</dbReference>
<dbReference type="UniPathway" id="UPA00219"/>
<evidence type="ECO:0000313" key="5">
    <source>
        <dbReference type="Proteomes" id="UP000241848"/>
    </source>
</evidence>
<dbReference type="AlphaFoldDB" id="A0A2T2WEW8"/>
<dbReference type="GO" id="GO:0008360">
    <property type="term" value="P:regulation of cell shape"/>
    <property type="evidence" value="ECO:0007669"/>
    <property type="project" value="UniProtKB-KW"/>
</dbReference>
<dbReference type="Pfam" id="PF07685">
    <property type="entry name" value="GATase_3"/>
    <property type="match status" value="1"/>
</dbReference>
<evidence type="ECO:0000259" key="3">
    <source>
        <dbReference type="Pfam" id="PF07685"/>
    </source>
</evidence>
<dbReference type="GO" id="GO:0009236">
    <property type="term" value="P:cobalamin biosynthetic process"/>
    <property type="evidence" value="ECO:0007669"/>
    <property type="project" value="InterPro"/>
</dbReference>
<reference evidence="4 5" key="1">
    <citation type="journal article" date="2014" name="BMC Genomics">
        <title>Comparison of environmental and isolate Sulfobacillus genomes reveals diverse carbon, sulfur, nitrogen, and hydrogen metabolisms.</title>
        <authorList>
            <person name="Justice N.B."/>
            <person name="Norman A."/>
            <person name="Brown C.T."/>
            <person name="Singh A."/>
            <person name="Thomas B.C."/>
            <person name="Banfield J.F."/>
        </authorList>
    </citation>
    <scope>NUCLEOTIDE SEQUENCE [LARGE SCALE GENOMIC DNA]</scope>
    <source>
        <strain evidence="4">AMDSBA3</strain>
    </source>
</reference>